<dbReference type="InterPro" id="IPR041913">
    <property type="entry name" value="POLD3_sf"/>
</dbReference>
<evidence type="ECO:0000313" key="3">
    <source>
        <dbReference type="Proteomes" id="UP001303889"/>
    </source>
</evidence>
<dbReference type="GO" id="GO:0006260">
    <property type="term" value="P:DNA replication"/>
    <property type="evidence" value="ECO:0007669"/>
    <property type="project" value="InterPro"/>
</dbReference>
<dbReference type="Proteomes" id="UP001303889">
    <property type="component" value="Unassembled WGS sequence"/>
</dbReference>
<dbReference type="AlphaFoldDB" id="A0AAN6MM22"/>
<dbReference type="Pfam" id="PF09507">
    <property type="entry name" value="CDC27"/>
    <property type="match status" value="1"/>
</dbReference>
<feature type="region of interest" description="Disordered" evidence="1">
    <location>
        <begin position="149"/>
        <end position="378"/>
    </location>
</feature>
<dbReference type="InterPro" id="IPR008313">
    <property type="entry name" value="GH125"/>
</dbReference>
<dbReference type="InterPro" id="IPR012341">
    <property type="entry name" value="6hp_glycosidase-like_sf"/>
</dbReference>
<comment type="caution">
    <text evidence="2">The sequence shown here is derived from an EMBL/GenBank/DDBJ whole genome shotgun (WGS) entry which is preliminary data.</text>
</comment>
<organism evidence="2 3">
    <name type="scientific">Staphylotrichum tortipilum</name>
    <dbReference type="NCBI Taxonomy" id="2831512"/>
    <lineage>
        <taxon>Eukaryota</taxon>
        <taxon>Fungi</taxon>
        <taxon>Dikarya</taxon>
        <taxon>Ascomycota</taxon>
        <taxon>Pezizomycotina</taxon>
        <taxon>Sordariomycetes</taxon>
        <taxon>Sordariomycetidae</taxon>
        <taxon>Sordariales</taxon>
        <taxon>Chaetomiaceae</taxon>
        <taxon>Staphylotrichum</taxon>
    </lineage>
</organism>
<evidence type="ECO:0000313" key="2">
    <source>
        <dbReference type="EMBL" id="KAK3902771.1"/>
    </source>
</evidence>
<gene>
    <name evidence="2" type="ORF">C8A05DRAFT_15207</name>
</gene>
<feature type="compositionally biased region" description="Basic and acidic residues" evidence="1">
    <location>
        <begin position="65"/>
        <end position="74"/>
    </location>
</feature>
<sequence length="902" mass="99971">MESYNKFLAESVLTEDKVVTYRQLSRAVQVHVNTAKQMLYEFHRSQNAKRPGAVHATYLIHGTRKVNDERRNGGDDDVEMGSSPPEAGSVMEAIPSSALYLVAEERLEETLADYEEVTSIHVYSVGPHPTKDMVLLADAVSQVLALGSSDDQKSLVPVSNPRVRRRERQGAGLKAATAATSATTKPQAKPAFSKPAQPAASAKVKEEPKSAQPVQETAQKAASETAKKAAPAPKRGASSGIMQAFSKAASKPAKPKKEPEAAAEDSSIQPMSDDGEDDDELPQPRPRSSSGFKSKKQREEELRRMMEEDDEEEEVEEKAESPAEEPMEEEAPAPEPAKEEETEVVTASANGRRRGRRRVMRKKQIMDEQGYLGGDGNQRPFNPAAYPAACPDYALYAAHRHPPFSKGPLELPFQRPDPRCRTFHSDAIEKVISDMASRMKDPDLARLFENAFPSTTDTTIRFHTDGNDDLIKQKLRRRRERDAWLDKGEWEGPQSFVITGDILAEWLRDSTNQLKPYQALAVKDPAIHTLIRGAINTQSEYVIQSPYCNAFQPPPISGLPVSFNGQDDAVHPVYEPGVVFECKYELDSLAHFLALANEFHRRTGSTDFLNSRWYKAVDRLLGVLKAQSRPTFDPATGDYQRNEYTFQRHTTTGTETLNLGGIGNPLANGTGLVRSAFRPSDDAAIFGFFIPANAQMAVELGRTAAILKSTGRSTDVDLARTLADWSERIREGIWEHGVVEHKRYGRVFAYEVDGFGSALLMDDANYPSLLALPLMGFVKGDDEVYRNTRRMLLEKAGNPYYLTGAMFKGIGGPHIGLKNAWPMSLLVQAQTSDDEAEIMGCLDLVLRSSKLGLIHESVNVNFPTAYTRGWFAWANGVFAETILNLAKRKPHLIFKDSVPYEV</sequence>
<dbReference type="Pfam" id="PF06824">
    <property type="entry name" value="Glyco_hydro_125"/>
    <property type="match status" value="1"/>
</dbReference>
<dbReference type="EMBL" id="MU855488">
    <property type="protein sequence ID" value="KAK3902771.1"/>
    <property type="molecule type" value="Genomic_DNA"/>
</dbReference>
<dbReference type="Gene3D" id="3.90.1030.20">
    <property type="entry name" value="DNA polymerase delta, p66 (Cdc27) subunit, wHTH domain"/>
    <property type="match status" value="1"/>
</dbReference>
<dbReference type="PANTHER" id="PTHR31047">
    <property type="entry name" value="MEIOTICALLY UP-REGULATED GENE 157 PROTEIN"/>
    <property type="match status" value="1"/>
</dbReference>
<dbReference type="GO" id="GO:0005975">
    <property type="term" value="P:carbohydrate metabolic process"/>
    <property type="evidence" value="ECO:0007669"/>
    <property type="project" value="InterPro"/>
</dbReference>
<feature type="compositionally biased region" description="Low complexity" evidence="1">
    <location>
        <begin position="215"/>
        <end position="252"/>
    </location>
</feature>
<dbReference type="SUPFAM" id="SSF48208">
    <property type="entry name" value="Six-hairpin glycosidases"/>
    <property type="match status" value="1"/>
</dbReference>
<protein>
    <recommendedName>
        <fullName evidence="4">DNA polymerase delta subunit 3</fullName>
    </recommendedName>
</protein>
<dbReference type="InterPro" id="IPR008928">
    <property type="entry name" value="6-hairpin_glycosidase_sf"/>
</dbReference>
<feature type="region of interest" description="Disordered" evidence="1">
    <location>
        <begin position="65"/>
        <end position="89"/>
    </location>
</feature>
<feature type="compositionally biased region" description="Low complexity" evidence="1">
    <location>
        <begin position="174"/>
        <end position="191"/>
    </location>
</feature>
<name>A0AAN6MM22_9PEZI</name>
<proteinExistence type="predicted"/>
<feature type="compositionally biased region" description="Basic residues" evidence="1">
    <location>
        <begin position="351"/>
        <end position="363"/>
    </location>
</feature>
<reference evidence="2" key="1">
    <citation type="journal article" date="2023" name="Mol. Phylogenet. Evol.">
        <title>Genome-scale phylogeny and comparative genomics of the fungal order Sordariales.</title>
        <authorList>
            <person name="Hensen N."/>
            <person name="Bonometti L."/>
            <person name="Westerberg I."/>
            <person name="Brannstrom I.O."/>
            <person name="Guillou S."/>
            <person name="Cros-Aarteil S."/>
            <person name="Calhoun S."/>
            <person name="Haridas S."/>
            <person name="Kuo A."/>
            <person name="Mondo S."/>
            <person name="Pangilinan J."/>
            <person name="Riley R."/>
            <person name="LaButti K."/>
            <person name="Andreopoulos B."/>
            <person name="Lipzen A."/>
            <person name="Chen C."/>
            <person name="Yan M."/>
            <person name="Daum C."/>
            <person name="Ng V."/>
            <person name="Clum A."/>
            <person name="Steindorff A."/>
            <person name="Ohm R.A."/>
            <person name="Martin F."/>
            <person name="Silar P."/>
            <person name="Natvig D.O."/>
            <person name="Lalanne C."/>
            <person name="Gautier V."/>
            <person name="Ament-Velasquez S.L."/>
            <person name="Kruys A."/>
            <person name="Hutchinson M.I."/>
            <person name="Powell A.J."/>
            <person name="Barry K."/>
            <person name="Miller A.N."/>
            <person name="Grigoriev I.V."/>
            <person name="Debuchy R."/>
            <person name="Gladieux P."/>
            <person name="Hiltunen Thoren M."/>
            <person name="Johannesson H."/>
        </authorList>
    </citation>
    <scope>NUCLEOTIDE SEQUENCE</scope>
    <source>
        <strain evidence="2">CBS 103.79</strain>
    </source>
</reference>
<accession>A0AAN6MM22</accession>
<dbReference type="InterPro" id="IPR019038">
    <property type="entry name" value="POLD3"/>
</dbReference>
<dbReference type="SMART" id="SM01149">
    <property type="entry name" value="DUF1237"/>
    <property type="match status" value="1"/>
</dbReference>
<keyword evidence="3" id="KW-1185">Reference proteome</keyword>
<evidence type="ECO:0008006" key="4">
    <source>
        <dbReference type="Google" id="ProtNLM"/>
    </source>
</evidence>
<feature type="compositionally biased region" description="Basic and acidic residues" evidence="1">
    <location>
        <begin position="297"/>
        <end position="306"/>
    </location>
</feature>
<reference evidence="2" key="2">
    <citation type="submission" date="2023-05" db="EMBL/GenBank/DDBJ databases">
        <authorList>
            <consortium name="Lawrence Berkeley National Laboratory"/>
            <person name="Steindorff A."/>
            <person name="Hensen N."/>
            <person name="Bonometti L."/>
            <person name="Westerberg I."/>
            <person name="Brannstrom I.O."/>
            <person name="Guillou S."/>
            <person name="Cros-Aarteil S."/>
            <person name="Calhoun S."/>
            <person name="Haridas S."/>
            <person name="Kuo A."/>
            <person name="Mondo S."/>
            <person name="Pangilinan J."/>
            <person name="Riley R."/>
            <person name="Labutti K."/>
            <person name="Andreopoulos B."/>
            <person name="Lipzen A."/>
            <person name="Chen C."/>
            <person name="Yanf M."/>
            <person name="Daum C."/>
            <person name="Ng V."/>
            <person name="Clum A."/>
            <person name="Ohm R."/>
            <person name="Martin F."/>
            <person name="Silar P."/>
            <person name="Natvig D."/>
            <person name="Lalanne C."/>
            <person name="Gautier V."/>
            <person name="Ament-Velasquez S.L."/>
            <person name="Kruys A."/>
            <person name="Hutchinson M.I."/>
            <person name="Powell A.J."/>
            <person name="Barry K."/>
            <person name="Miller A.N."/>
            <person name="Grigoriev I.V."/>
            <person name="Debuchy R."/>
            <person name="Gladieux P."/>
            <person name="Thoren M.H."/>
            <person name="Johannesson H."/>
        </authorList>
    </citation>
    <scope>NUCLEOTIDE SEQUENCE</scope>
    <source>
        <strain evidence="2">CBS 103.79</strain>
    </source>
</reference>
<dbReference type="PANTHER" id="PTHR31047:SF0">
    <property type="entry name" value="MEIOTICALLY UP-REGULATED GENE 157 PROTEIN"/>
    <property type="match status" value="1"/>
</dbReference>
<evidence type="ECO:0000256" key="1">
    <source>
        <dbReference type="SAM" id="MobiDB-lite"/>
    </source>
</evidence>
<dbReference type="GO" id="GO:0043625">
    <property type="term" value="C:delta DNA polymerase complex"/>
    <property type="evidence" value="ECO:0007669"/>
    <property type="project" value="InterPro"/>
</dbReference>
<feature type="compositionally biased region" description="Acidic residues" evidence="1">
    <location>
        <begin position="307"/>
        <end position="343"/>
    </location>
</feature>
<dbReference type="GO" id="GO:0003824">
    <property type="term" value="F:catalytic activity"/>
    <property type="evidence" value="ECO:0007669"/>
    <property type="project" value="UniProtKB-ARBA"/>
</dbReference>
<dbReference type="Gene3D" id="1.50.10.10">
    <property type="match status" value="1"/>
</dbReference>